<dbReference type="PANTHER" id="PTHR15672">
    <property type="entry name" value="CAMP-REGULATED PHOSPHOPROTEIN 21 RELATED R3H DOMAIN CONTAINING PROTEIN"/>
    <property type="match status" value="1"/>
</dbReference>
<feature type="compositionally biased region" description="Pro residues" evidence="2">
    <location>
        <begin position="65"/>
        <end position="78"/>
    </location>
</feature>
<dbReference type="Proteomes" id="UP000199069">
    <property type="component" value="Unassembled WGS sequence"/>
</dbReference>
<keyword evidence="7" id="KW-1185">Reference proteome</keyword>
<dbReference type="Gene3D" id="3.30.1370.50">
    <property type="entry name" value="R3H-like domain"/>
    <property type="match status" value="1"/>
</dbReference>
<keyword evidence="1" id="KW-0597">Phosphoprotein</keyword>
<feature type="compositionally biased region" description="Low complexity" evidence="2">
    <location>
        <begin position="79"/>
        <end position="102"/>
    </location>
</feature>
<dbReference type="PROSITE" id="PS51673">
    <property type="entry name" value="SUZ"/>
    <property type="match status" value="1"/>
</dbReference>
<accession>A0A0K3CCJ3</accession>
<gene>
    <name evidence="5" type="primary">FGENESH: predicted gene_5.44</name>
    <name evidence="6" type="ORF">AAT19DRAFT_13810</name>
    <name evidence="5" type="ORF">BN2166_0024990</name>
</gene>
<organism evidence="5 7">
    <name type="scientific">Rhodotorula toruloides</name>
    <name type="common">Yeast</name>
    <name type="synonym">Rhodosporidium toruloides</name>
    <dbReference type="NCBI Taxonomy" id="5286"/>
    <lineage>
        <taxon>Eukaryota</taxon>
        <taxon>Fungi</taxon>
        <taxon>Dikarya</taxon>
        <taxon>Basidiomycota</taxon>
        <taxon>Pucciniomycotina</taxon>
        <taxon>Microbotryomycetes</taxon>
        <taxon>Sporidiobolales</taxon>
        <taxon>Sporidiobolaceae</taxon>
        <taxon>Rhodotorula</taxon>
    </lineage>
</organism>
<feature type="compositionally biased region" description="Gly residues" evidence="2">
    <location>
        <begin position="979"/>
        <end position="996"/>
    </location>
</feature>
<evidence type="ECO:0000313" key="5">
    <source>
        <dbReference type="EMBL" id="CTR06638.1"/>
    </source>
</evidence>
<evidence type="ECO:0000313" key="8">
    <source>
        <dbReference type="Proteomes" id="UP000239560"/>
    </source>
</evidence>
<evidence type="ECO:0000259" key="4">
    <source>
        <dbReference type="PROSITE" id="PS51673"/>
    </source>
</evidence>
<evidence type="ECO:0000256" key="2">
    <source>
        <dbReference type="SAM" id="MobiDB-lite"/>
    </source>
</evidence>
<feature type="compositionally biased region" description="Low complexity" evidence="2">
    <location>
        <begin position="519"/>
        <end position="532"/>
    </location>
</feature>
<dbReference type="PROSITE" id="PS51061">
    <property type="entry name" value="R3H"/>
    <property type="match status" value="1"/>
</dbReference>
<evidence type="ECO:0000313" key="7">
    <source>
        <dbReference type="Proteomes" id="UP000199069"/>
    </source>
</evidence>
<dbReference type="SUPFAM" id="SSF82708">
    <property type="entry name" value="R3H domain"/>
    <property type="match status" value="1"/>
</dbReference>
<dbReference type="EMBL" id="LCTV02000005">
    <property type="protein sequence ID" value="PRQ74788.1"/>
    <property type="molecule type" value="Genomic_DNA"/>
</dbReference>
<dbReference type="InterPro" id="IPR001374">
    <property type="entry name" value="R3H_dom"/>
</dbReference>
<dbReference type="GO" id="GO:0003676">
    <property type="term" value="F:nucleic acid binding"/>
    <property type="evidence" value="ECO:0007669"/>
    <property type="project" value="UniProtKB-UniRule"/>
</dbReference>
<feature type="region of interest" description="Disordered" evidence="2">
    <location>
        <begin position="483"/>
        <end position="996"/>
    </location>
</feature>
<evidence type="ECO:0000313" key="6">
    <source>
        <dbReference type="EMBL" id="PRQ74788.1"/>
    </source>
</evidence>
<feature type="compositionally biased region" description="Low complexity" evidence="2">
    <location>
        <begin position="578"/>
        <end position="602"/>
    </location>
</feature>
<dbReference type="CDD" id="cd02642">
    <property type="entry name" value="R3H_encore_like"/>
    <property type="match status" value="1"/>
</dbReference>
<reference evidence="5 7" key="1">
    <citation type="submission" date="2015-07" db="EMBL/GenBank/DDBJ databases">
        <authorList>
            <person name="Cajimat M.N.B."/>
            <person name="Milazzo M.L."/>
            <person name="Fulhorst C.F."/>
        </authorList>
    </citation>
    <scope>NUCLEOTIDE SEQUENCE [LARGE SCALE GENOMIC DNA]</scope>
    <source>
        <strain evidence="5">Single colony</strain>
    </source>
</reference>
<feature type="compositionally biased region" description="Pro residues" evidence="2">
    <location>
        <begin position="814"/>
        <end position="823"/>
    </location>
</feature>
<dbReference type="Proteomes" id="UP000239560">
    <property type="component" value="Unassembled WGS sequence"/>
</dbReference>
<sequence>MVAAGLGEADQQQSTRSTSLSDGPLAVEAGVNGSALPDEADEVSAGNAGAVRTGRTGETEGQSLPRPPSPPSTTPYPAPVASTSTSTSTPSPSSSSKPSTTPVLASPAPRKIALLRRPSVPASMEKQVTEPAERNGVDEVARHAAKLSLSVATDAPLADELDAGDDERPPLDKVLRDGLQNPRDRLLLLRAEVEMERFVANSSVTRLPLAPPHFQPGLNSYQRLLIHRLADMFGITREVEAAPPTMWNAGMINPATGQPQGVVVLVKGEATTIPPHKLASYVPAPDPVPSASPATPVVATPNNGSARPASPAPSATDSITAASSSSAPPTPAPLPVFKILPRANASRTASSASSSVVGEEDGGSSASGGMNAKGKGRRDLTLEEREAAYKEARDRIFNAPEADRSTIASTSAASSVVGEDSASVRSLGVGITRPSSAGSTFSRSSAALSVSGSRPPPSVASESSSSIRSGYLGYYQPPPSFQVPGGPYSGAPSLRPSAPSFDPVTGTWTYGQPQPEYTYGGRPAYGQPGPGAQIPPPPPPPAPYGYPPANPAYAPQQPIYGDALPPPPPLQQPPSAWSRGLPSPALSSSSGGSFPPQSFYPSALSQPLQQTPPATTSNDSGYLMRFPEGAVVTPGGSVVGPPTPFSSVVSTGGASLRSGSSLSLASSASRGTRGATAGSSGPPSLRRLSQSTTHSIGSVSAVSSAPVSEDAASRRSPSNAEDASPETSLGGRSEEGSSRTGASTPASEGRRRDRQPTIVGERPAAAEGEEGAKGKAVLHPSLPPKPAWVATRPPPERTAPAPSTSPPHAKSNQPVPPPPPPPFAASTYSSQPAAQRPPLSFAAAAAPSSAHPPAYPPVPPPPVPGAWNAAAGQVSHPSSAGIPSFANPGEYPALGQQPSSRTLVAPPPPPPQPYYPPQGPPASAYPSWPSHAATGPPPAHPGLPHVPSQPFVDDLMNMPDIRRPPPKSTQLFDPSKPLGGSGSMRRGGSGAGQSRG</sequence>
<dbReference type="STRING" id="5286.A0A0K3CCJ3"/>
<dbReference type="InterPro" id="IPR024771">
    <property type="entry name" value="SUZ"/>
</dbReference>
<feature type="compositionally biased region" description="Low complexity" evidence="2">
    <location>
        <begin position="833"/>
        <end position="852"/>
    </location>
</feature>
<feature type="compositionally biased region" description="Low complexity" evidence="2">
    <location>
        <begin position="551"/>
        <end position="560"/>
    </location>
</feature>
<dbReference type="InterPro" id="IPR036867">
    <property type="entry name" value="R3H_dom_sf"/>
</dbReference>
<dbReference type="OrthoDB" id="278430at2759"/>
<feature type="compositionally biased region" description="Low complexity" evidence="2">
    <location>
        <begin position="347"/>
        <end position="369"/>
    </location>
</feature>
<dbReference type="EMBL" id="CWKI01000005">
    <property type="protein sequence ID" value="CTR06638.1"/>
    <property type="molecule type" value="Genomic_DNA"/>
</dbReference>
<dbReference type="AlphaFoldDB" id="A0A0K3CCJ3"/>
<dbReference type="PANTHER" id="PTHR15672:SF8">
    <property type="entry name" value="PROTEIN ENCORE"/>
    <property type="match status" value="1"/>
</dbReference>
<proteinExistence type="predicted"/>
<feature type="region of interest" description="Disordered" evidence="2">
    <location>
        <begin position="1"/>
        <end position="111"/>
    </location>
</feature>
<feature type="compositionally biased region" description="Pro residues" evidence="2">
    <location>
        <begin position="853"/>
        <end position="864"/>
    </location>
</feature>
<dbReference type="Pfam" id="PF12752">
    <property type="entry name" value="SUZ"/>
    <property type="match status" value="1"/>
</dbReference>
<feature type="compositionally biased region" description="Low complexity" evidence="2">
    <location>
        <begin position="695"/>
        <end position="710"/>
    </location>
</feature>
<feature type="domain" description="R3H" evidence="3">
    <location>
        <begin position="185"/>
        <end position="254"/>
    </location>
</feature>
<feature type="compositionally biased region" description="Pro residues" evidence="2">
    <location>
        <begin position="533"/>
        <end position="550"/>
    </location>
</feature>
<reference evidence="6 8" key="2">
    <citation type="journal article" date="2018" name="Elife">
        <title>Functional genomics of lipid metabolism in the oleaginous yeast Rhodosporidium toruloides.</title>
        <authorList>
            <person name="Coradetti S.T."/>
            <person name="Pinel D."/>
            <person name="Geiselman G."/>
            <person name="Ito M."/>
            <person name="Mondo S."/>
            <person name="Reilly M.C."/>
            <person name="Cheng Y.F."/>
            <person name="Bauer S."/>
            <person name="Grigoriev I."/>
            <person name="Gladden J.M."/>
            <person name="Simmons B.A."/>
            <person name="Brem R."/>
            <person name="Arkin A.P."/>
            <person name="Skerker J.M."/>
        </authorList>
    </citation>
    <scope>NUCLEOTIDE SEQUENCE [LARGE SCALE GENOMIC DNA]</scope>
    <source>
        <strain evidence="6 8">NBRC 0880</strain>
    </source>
</reference>
<evidence type="ECO:0000259" key="3">
    <source>
        <dbReference type="PROSITE" id="PS51061"/>
    </source>
</evidence>
<feature type="compositionally biased region" description="Pro residues" evidence="2">
    <location>
        <begin position="781"/>
        <end position="797"/>
    </location>
</feature>
<feature type="region of interest" description="Disordered" evidence="2">
    <location>
        <begin position="347"/>
        <end position="381"/>
    </location>
</feature>
<feature type="domain" description="SUZ" evidence="4">
    <location>
        <begin position="311"/>
        <end position="401"/>
    </location>
</feature>
<feature type="compositionally biased region" description="Pro residues" evidence="2">
    <location>
        <begin position="905"/>
        <end position="920"/>
    </location>
</feature>
<protein>
    <submittedName>
        <fullName evidence="5">BY PROTMAP: gi|472585839|gb|EMS23381.1| R3H domain containing protein [Rhodosporidium toruloides NP11] gi|647395767|emb|CDR37452.1| RHTO0S02e15038g1_1 [Rhodosporidium toruloides]</fullName>
    </submittedName>
</protein>
<feature type="compositionally biased region" description="Low complexity" evidence="2">
    <location>
        <begin position="921"/>
        <end position="934"/>
    </location>
</feature>
<dbReference type="OMA" id="NDAYGPR"/>
<feature type="compositionally biased region" description="Polar residues" evidence="2">
    <location>
        <begin position="10"/>
        <end position="21"/>
    </location>
</feature>
<feature type="region of interest" description="Disordered" evidence="2">
    <location>
        <begin position="284"/>
        <end position="335"/>
    </location>
</feature>
<evidence type="ECO:0000256" key="1">
    <source>
        <dbReference type="ARBA" id="ARBA00022553"/>
    </source>
</evidence>
<feature type="compositionally biased region" description="Low complexity" evidence="2">
    <location>
        <begin position="291"/>
        <end position="327"/>
    </location>
</feature>
<name>A0A0K3CCJ3_RHOTO</name>
<feature type="compositionally biased region" description="Low complexity" evidence="2">
    <location>
        <begin position="631"/>
        <end position="681"/>
    </location>
</feature>
<feature type="region of interest" description="Disordered" evidence="2">
    <location>
        <begin position="116"/>
        <end position="135"/>
    </location>
</feature>
<dbReference type="InterPro" id="IPR051937">
    <property type="entry name" value="R3H_domain_containing"/>
</dbReference>
<feature type="compositionally biased region" description="Polar residues" evidence="2">
    <location>
        <begin position="603"/>
        <end position="620"/>
    </location>
</feature>